<feature type="chain" id="PRO_5045182068" evidence="4">
    <location>
        <begin position="25"/>
        <end position="861"/>
    </location>
</feature>
<dbReference type="InterPro" id="IPR013148">
    <property type="entry name" value="Glyco_hydro_32_N"/>
</dbReference>
<feature type="signal peptide" evidence="4">
    <location>
        <begin position="1"/>
        <end position="24"/>
    </location>
</feature>
<keyword evidence="2" id="KW-0378">Hydrolase</keyword>
<evidence type="ECO:0000259" key="6">
    <source>
        <dbReference type="Pfam" id="PF08244"/>
    </source>
</evidence>
<dbReference type="SUPFAM" id="SSF49899">
    <property type="entry name" value="Concanavalin A-like lectins/glucanases"/>
    <property type="match status" value="1"/>
</dbReference>
<dbReference type="InterPro" id="IPR001362">
    <property type="entry name" value="Glyco_hydro_32"/>
</dbReference>
<dbReference type="PANTHER" id="PTHR42800">
    <property type="entry name" value="EXOINULINASE INUD (AFU_ORTHOLOGUE AFUA_5G00480)"/>
    <property type="match status" value="1"/>
</dbReference>
<dbReference type="Gene3D" id="2.115.10.20">
    <property type="entry name" value="Glycosyl hydrolase domain, family 43"/>
    <property type="match status" value="2"/>
</dbReference>
<reference evidence="8" key="1">
    <citation type="journal article" date="2019" name="Int. J. Syst. Evol. Microbiol.">
        <title>The Global Catalogue of Microorganisms (GCM) 10K type strain sequencing project: providing services to taxonomists for standard genome sequencing and annotation.</title>
        <authorList>
            <consortium name="The Broad Institute Genomics Platform"/>
            <consortium name="The Broad Institute Genome Sequencing Center for Infectious Disease"/>
            <person name="Wu L."/>
            <person name="Ma J."/>
        </authorList>
    </citation>
    <scope>NUCLEOTIDE SEQUENCE [LARGE SCALE GENOMIC DNA]</scope>
    <source>
        <strain evidence="8">FCH27</strain>
    </source>
</reference>
<dbReference type="SMART" id="SM00640">
    <property type="entry name" value="Glyco_32"/>
    <property type="match status" value="1"/>
</dbReference>
<dbReference type="RefSeq" id="WP_255890106.1">
    <property type="nucleotide sequence ID" value="NZ_JAFMZM010000003.1"/>
</dbReference>
<dbReference type="Proteomes" id="UP001596524">
    <property type="component" value="Unassembled WGS sequence"/>
</dbReference>
<keyword evidence="8" id="KW-1185">Reference proteome</keyword>
<dbReference type="Gene3D" id="2.60.120.560">
    <property type="entry name" value="Exo-inulinase, domain 1"/>
    <property type="match status" value="1"/>
</dbReference>
<dbReference type="InterPro" id="IPR023296">
    <property type="entry name" value="Glyco_hydro_beta-prop_sf"/>
</dbReference>
<accession>A0ABW2N096</accession>
<protein>
    <submittedName>
        <fullName evidence="7">GH32 C-terminal domain-containing protein</fullName>
    </submittedName>
</protein>
<dbReference type="PANTHER" id="PTHR42800:SF1">
    <property type="entry name" value="EXOINULINASE INUD (AFU_ORTHOLOGUE AFUA_5G00480)"/>
    <property type="match status" value="1"/>
</dbReference>
<dbReference type="EMBL" id="JBHTCH010000001">
    <property type="protein sequence ID" value="MFC7359113.1"/>
    <property type="molecule type" value="Genomic_DNA"/>
</dbReference>
<evidence type="ECO:0000256" key="2">
    <source>
        <dbReference type="ARBA" id="ARBA00022801"/>
    </source>
</evidence>
<keyword evidence="3" id="KW-0326">Glycosidase</keyword>
<organism evidence="7 8">
    <name type="scientific">Nocardioides astragali</name>
    <dbReference type="NCBI Taxonomy" id="1776736"/>
    <lineage>
        <taxon>Bacteria</taxon>
        <taxon>Bacillati</taxon>
        <taxon>Actinomycetota</taxon>
        <taxon>Actinomycetes</taxon>
        <taxon>Propionibacteriales</taxon>
        <taxon>Nocardioidaceae</taxon>
        <taxon>Nocardioides</taxon>
    </lineage>
</organism>
<evidence type="ECO:0000256" key="3">
    <source>
        <dbReference type="ARBA" id="ARBA00023295"/>
    </source>
</evidence>
<dbReference type="Pfam" id="PF08244">
    <property type="entry name" value="Glyco_hydro_32C"/>
    <property type="match status" value="1"/>
</dbReference>
<evidence type="ECO:0000313" key="8">
    <source>
        <dbReference type="Proteomes" id="UP001596524"/>
    </source>
</evidence>
<dbReference type="SUPFAM" id="SSF75005">
    <property type="entry name" value="Arabinanase/levansucrase/invertase"/>
    <property type="match status" value="1"/>
</dbReference>
<name>A0ABW2N096_9ACTN</name>
<keyword evidence="4" id="KW-0732">Signal</keyword>
<comment type="similarity">
    <text evidence="1">Belongs to the glycosyl hydrolase 32 family.</text>
</comment>
<dbReference type="InterPro" id="IPR013320">
    <property type="entry name" value="ConA-like_dom_sf"/>
</dbReference>
<evidence type="ECO:0000256" key="4">
    <source>
        <dbReference type="SAM" id="SignalP"/>
    </source>
</evidence>
<feature type="domain" description="Glycosyl hydrolase family 32 N-terminal" evidence="5">
    <location>
        <begin position="55"/>
        <end position="292"/>
    </location>
</feature>
<gene>
    <name evidence="7" type="ORF">ACFQO6_02445</name>
</gene>
<evidence type="ECO:0000313" key="7">
    <source>
        <dbReference type="EMBL" id="MFC7359113.1"/>
    </source>
</evidence>
<evidence type="ECO:0000259" key="5">
    <source>
        <dbReference type="Pfam" id="PF00251"/>
    </source>
</evidence>
<dbReference type="Pfam" id="PF00251">
    <property type="entry name" value="Glyco_hydro_32N"/>
    <property type="match status" value="2"/>
</dbReference>
<proteinExistence type="inferred from homology"/>
<evidence type="ECO:0000256" key="1">
    <source>
        <dbReference type="ARBA" id="ARBA00009902"/>
    </source>
</evidence>
<dbReference type="InterPro" id="IPR013189">
    <property type="entry name" value="Glyco_hydro_32_C"/>
</dbReference>
<comment type="caution">
    <text evidence="7">The sequence shown here is derived from an EMBL/GenBank/DDBJ whole genome shotgun (WGS) entry which is preliminary data.</text>
</comment>
<dbReference type="InterPro" id="IPR018053">
    <property type="entry name" value="Glyco_hydro_32_AS"/>
</dbReference>
<dbReference type="CDD" id="cd18622">
    <property type="entry name" value="GH32_Inu-like"/>
    <property type="match status" value="1"/>
</dbReference>
<feature type="domain" description="Glycosyl hydrolase family 32 C-terminal" evidence="6">
    <location>
        <begin position="721"/>
        <end position="854"/>
    </location>
</feature>
<sequence>MKRHLPVTLAAGALAAGTALSAYAIPASAGSSGSPGSASSAGAPTFAEPYRPQFHFTPARHWMNDPNGLVHHKGEYHLFFQHNPNGSSWGDMSWGHAVSTDLVHWNELPLAISHDDDEMIFSGSVVVDHQNTTGFGTLANPPMVAVYTSHPKAGPADQNQSLAYSLDRGRTWTKYDGNPVLDIDNSEFRDPKVQWHAPTQRWLMTVVKATERRVAFYSSRDLKSWEHLSDFGPQGAVAGVWECPDLFQLPVDGSGKRKWVLLVSLNPGHLYGGSGTQYFVGQFDGTTFTPDDDGSYEPPAELSVLEDFESESFGDWTATGTAFGPGPAPGAAVGTDQGGVSNYQGDRLANSFHGFDGSTGTLTSPEFTVQADFLNFLVGGGNHSRNPGEVLDPPAPVAATMLADFEGGSYGEGWTTTGDAFGTAPSTGTIGDQQPVTGFEGNGLVNTFLDHDRSVGTLTSPEFEITADYVNFLIGGGRHPMSEADPTAVNLLVDGEVVRTATGKDAERLTWSAWDVSELRGRTARLEVVDQNTGGWGHLNLDSVMLSDAPAQPASVETTVNLVVDGEIVQSETGPASERLDWASFDLRRYQGQQAQVRLIDANSGGWGHLLADQFSFSDEPALSVAERADWVDFGKDNYAGITWDNVPTGERFTIGWMNNWQYTGSTPTSPWRGAMTAPRELALKTIDGEVRLTQEPVTSLRSLRQGDALTVNKRTIPEGSAVLAGGRGNGKALEIDATFSIAAAERFGLKVATGPGQETVIGYDALTEELYVDRTRSGVDDFSGGFAGIHRAPLKARDGKVRIKILLDWSSVEVFGGAGEAVITDLIFPDPDSDGVELFAEGGSARLDKLTLRHLGSYRD</sequence>
<dbReference type="PROSITE" id="PS00609">
    <property type="entry name" value="GLYCOSYL_HYDROL_F32"/>
    <property type="match status" value="1"/>
</dbReference>
<feature type="domain" description="Glycosyl hydrolase family 32 N-terminal" evidence="5">
    <location>
        <begin position="620"/>
        <end position="697"/>
    </location>
</feature>